<gene>
    <name evidence="2" type="ORF">GCM10009737_21130</name>
</gene>
<evidence type="ECO:0000256" key="1">
    <source>
        <dbReference type="SAM" id="SignalP"/>
    </source>
</evidence>
<accession>A0ABP5APQ0</accession>
<evidence type="ECO:0000313" key="2">
    <source>
        <dbReference type="EMBL" id="GAA1919372.1"/>
    </source>
</evidence>
<dbReference type="PANTHER" id="PTHR10151">
    <property type="entry name" value="ECTONUCLEOTIDE PYROPHOSPHATASE/PHOSPHODIESTERASE"/>
    <property type="match status" value="1"/>
</dbReference>
<protein>
    <submittedName>
        <fullName evidence="2">Uncharacterized protein</fullName>
    </submittedName>
</protein>
<dbReference type="SUPFAM" id="SSF53649">
    <property type="entry name" value="Alkaline phosphatase-like"/>
    <property type="match status" value="1"/>
</dbReference>
<dbReference type="PANTHER" id="PTHR10151:SF120">
    <property type="entry name" value="BIS(5'-ADENOSYL)-TRIPHOSPHATASE"/>
    <property type="match status" value="1"/>
</dbReference>
<keyword evidence="3" id="KW-1185">Reference proteome</keyword>
<dbReference type="InterPro" id="IPR002591">
    <property type="entry name" value="Phosphodiest/P_Trfase"/>
</dbReference>
<dbReference type="Pfam" id="PF01663">
    <property type="entry name" value="Phosphodiest"/>
    <property type="match status" value="1"/>
</dbReference>
<comment type="caution">
    <text evidence="2">The sequence shown here is derived from an EMBL/GenBank/DDBJ whole genome shotgun (WGS) entry which is preliminary data.</text>
</comment>
<proteinExistence type="predicted"/>
<reference evidence="3" key="1">
    <citation type="journal article" date="2019" name="Int. J. Syst. Evol. Microbiol.">
        <title>The Global Catalogue of Microorganisms (GCM) 10K type strain sequencing project: providing services to taxonomists for standard genome sequencing and annotation.</title>
        <authorList>
            <consortium name="The Broad Institute Genomics Platform"/>
            <consortium name="The Broad Institute Genome Sequencing Center for Infectious Disease"/>
            <person name="Wu L."/>
            <person name="Ma J."/>
        </authorList>
    </citation>
    <scope>NUCLEOTIDE SEQUENCE [LARGE SCALE GENOMIC DNA]</scope>
    <source>
        <strain evidence="3">JCM 14046</strain>
    </source>
</reference>
<dbReference type="Proteomes" id="UP001501612">
    <property type="component" value="Unassembled WGS sequence"/>
</dbReference>
<dbReference type="CDD" id="cd00016">
    <property type="entry name" value="ALP_like"/>
    <property type="match status" value="1"/>
</dbReference>
<name>A0ABP5APQ0_9ACTN</name>
<feature type="chain" id="PRO_5047436075" evidence="1">
    <location>
        <begin position="29"/>
        <end position="352"/>
    </location>
</feature>
<sequence>MVRLTSRLLTAALLAAPLLVGVPGSATALTPPAATADPAAGPAAGRAAGPAAERAGMRRVVAISVDGLNPAAIARVGRPGSPNLHRLLDEGAGTLNARSAVEMTVTLPNHTGMLTSRRIATPAGHGMDVNEDPGGTVAQHAGHPVGSVFSRLRASGARGALYVSKSKLDILHRSWAGSIARYVVDDSTSGLMGAVRRDLVARPRPFSFVHLGLPDQVGHESGWMSEPYLDAVRHVDRAVGDLLRTLDEHPAVARRTTLVLTADHGGAGSGHQDPTKYANYRVPFLTWGAGVERGADLYRLNPQLRNPRGSRPSYDQEQPVRNAAVGNLALDLLGIGPIAGSGVNAGQRLRLR</sequence>
<evidence type="ECO:0000313" key="3">
    <source>
        <dbReference type="Proteomes" id="UP001501612"/>
    </source>
</evidence>
<dbReference type="Gene3D" id="3.40.720.10">
    <property type="entry name" value="Alkaline Phosphatase, subunit A"/>
    <property type="match status" value="1"/>
</dbReference>
<organism evidence="2 3">
    <name type="scientific">Nocardioides lentus</name>
    <dbReference type="NCBI Taxonomy" id="338077"/>
    <lineage>
        <taxon>Bacteria</taxon>
        <taxon>Bacillati</taxon>
        <taxon>Actinomycetota</taxon>
        <taxon>Actinomycetes</taxon>
        <taxon>Propionibacteriales</taxon>
        <taxon>Nocardioidaceae</taxon>
        <taxon>Nocardioides</taxon>
    </lineage>
</organism>
<keyword evidence="1" id="KW-0732">Signal</keyword>
<dbReference type="InterPro" id="IPR017850">
    <property type="entry name" value="Alkaline_phosphatase_core_sf"/>
</dbReference>
<feature type="signal peptide" evidence="1">
    <location>
        <begin position="1"/>
        <end position="28"/>
    </location>
</feature>
<dbReference type="EMBL" id="BAAAMY010000004">
    <property type="protein sequence ID" value="GAA1919372.1"/>
    <property type="molecule type" value="Genomic_DNA"/>
</dbReference>